<feature type="region of interest" description="Disordered" evidence="3">
    <location>
        <begin position="756"/>
        <end position="904"/>
    </location>
</feature>
<feature type="compositionally biased region" description="Basic and acidic residues" evidence="3">
    <location>
        <begin position="872"/>
        <end position="882"/>
    </location>
</feature>
<dbReference type="GO" id="GO:1902716">
    <property type="term" value="C:cell cortex of growing cell tip"/>
    <property type="evidence" value="ECO:0007669"/>
    <property type="project" value="TreeGrafter"/>
</dbReference>
<dbReference type="AlphaFoldDB" id="A0A061H4C3"/>
<dbReference type="RefSeq" id="XP_007881498.1">
    <property type="nucleotide sequence ID" value="XM_007883307.1"/>
</dbReference>
<evidence type="ECO:0000313" key="5">
    <source>
        <dbReference type="EMBL" id="EPQ26795.1"/>
    </source>
</evidence>
<dbReference type="PANTHER" id="PTHR21601:SF0">
    <property type="entry name" value="PROTEIN SPA2-RELATED"/>
    <property type="match status" value="1"/>
</dbReference>
<feature type="compositionally biased region" description="Low complexity" evidence="3">
    <location>
        <begin position="888"/>
        <end position="901"/>
    </location>
</feature>
<evidence type="ECO:0000256" key="1">
    <source>
        <dbReference type="ARBA" id="ARBA00022737"/>
    </source>
</evidence>
<dbReference type="Pfam" id="PF23742">
    <property type="entry name" value="VBS_C3G9"/>
    <property type="match status" value="1"/>
</dbReference>
<feature type="compositionally biased region" description="Gly residues" evidence="3">
    <location>
        <begin position="82"/>
        <end position="94"/>
    </location>
</feature>
<dbReference type="OrthoDB" id="5588096at2759"/>
<evidence type="ECO:0000259" key="4">
    <source>
        <dbReference type="SMART" id="SM00555"/>
    </source>
</evidence>
<dbReference type="KEGG" id="pfp:PFL1_05773"/>
<dbReference type="Proteomes" id="UP000053664">
    <property type="component" value="Unassembled WGS sequence"/>
</dbReference>
<dbReference type="Gene3D" id="1.20.120.330">
    <property type="entry name" value="Nucleotidyltransferases domain 2"/>
    <property type="match status" value="1"/>
</dbReference>
<gene>
    <name evidence="5" type="ORF">PFL1_05773</name>
</gene>
<name>A0A061H4C3_9BASI</name>
<proteinExistence type="predicted"/>
<feature type="compositionally biased region" description="Low complexity" evidence="3">
    <location>
        <begin position="807"/>
        <end position="827"/>
    </location>
</feature>
<evidence type="ECO:0000256" key="2">
    <source>
        <dbReference type="SAM" id="Coils"/>
    </source>
</evidence>
<dbReference type="InterPro" id="IPR013724">
    <property type="entry name" value="GIT_SHD"/>
</dbReference>
<feature type="compositionally biased region" description="Gly residues" evidence="3">
    <location>
        <begin position="843"/>
        <end position="853"/>
    </location>
</feature>
<evidence type="ECO:0000313" key="6">
    <source>
        <dbReference type="Proteomes" id="UP000053664"/>
    </source>
</evidence>
<dbReference type="InterPro" id="IPR022018">
    <property type="entry name" value="GIT1_C"/>
</dbReference>
<dbReference type="eggNOG" id="ENOG502QS1N">
    <property type="taxonomic scope" value="Eukaryota"/>
</dbReference>
<feature type="compositionally biased region" description="Polar residues" evidence="3">
    <location>
        <begin position="1"/>
        <end position="14"/>
    </location>
</feature>
<dbReference type="SMART" id="SM00555">
    <property type="entry name" value="GIT"/>
    <property type="match status" value="2"/>
</dbReference>
<dbReference type="Pfam" id="PF08518">
    <property type="entry name" value="GIT_SHD"/>
    <property type="match status" value="2"/>
</dbReference>
<feature type="region of interest" description="Disordered" evidence="3">
    <location>
        <begin position="1"/>
        <end position="114"/>
    </location>
</feature>
<keyword evidence="2" id="KW-0175">Coiled coil</keyword>
<keyword evidence="1" id="KW-0677">Repeat</keyword>
<protein>
    <recommendedName>
        <fullName evidence="4">GIT Spa2 homology (SHD) domain-containing protein</fullName>
    </recommendedName>
</protein>
<feature type="domain" description="GIT Spa2 homology (SHD)" evidence="4">
    <location>
        <begin position="142"/>
        <end position="172"/>
    </location>
</feature>
<dbReference type="EMBL" id="KE361643">
    <property type="protein sequence ID" value="EPQ26795.1"/>
    <property type="molecule type" value="Genomic_DNA"/>
</dbReference>
<feature type="coiled-coil region" evidence="2">
    <location>
        <begin position="374"/>
        <end position="554"/>
    </location>
</feature>
<feature type="compositionally biased region" description="Basic and acidic residues" evidence="3">
    <location>
        <begin position="105"/>
        <end position="114"/>
    </location>
</feature>
<dbReference type="GO" id="GO:0005078">
    <property type="term" value="F:MAP-kinase scaffold activity"/>
    <property type="evidence" value="ECO:0007669"/>
    <property type="project" value="TreeGrafter"/>
</dbReference>
<feature type="compositionally biased region" description="Basic and acidic residues" evidence="3">
    <location>
        <begin position="238"/>
        <end position="255"/>
    </location>
</feature>
<evidence type="ECO:0000256" key="3">
    <source>
        <dbReference type="SAM" id="MobiDB-lite"/>
    </source>
</evidence>
<feature type="compositionally biased region" description="Polar residues" evidence="3">
    <location>
        <begin position="313"/>
        <end position="328"/>
    </location>
</feature>
<dbReference type="HOGENOM" id="CLU_006748_0_0_1"/>
<sequence>MMQAQPSAPHQQFNPYMGGGPPMGPGPRSPMMNGFPNGHQNGPNGGPFRQGDRPHQPTQSPKYPSIQLEDPPRRSFSTSTNGAGGSQHGGGGEGSQSSSSRFRTRRPDTEEIRTTGRTHYIELLNFLRSHLLKVEQTARTNAREKLTRLSKQQFTELSTDVYDELMRRQNNAKNGNSTPFLAVRDEFHPKRNQARQKLATLPKNRFKDLASDVFFELERRFPELKEEFRPDAIAREREREARQREEAENLQRKESIGNPQGSTSDRVVPAKSTLVEEDIAVPYSKDDGGGGSGGRADRGSRPDDPDGRHSLNRDSLGSTSANGLADNRSTMYSQASSVGTGFLNGYTHSAASPNLGRSSGFEGTSAPLAMEKMRSEYELRIAKLQQQVSTLESQQADSMPRVRMADELKGRNQELERQLKELTTELKGTQERHEVSIRELREDSNRYRELHDSKHSELQGAREELQSLQRQAARGGLGQDAQAEFEALQKDFAEQSIVVQELKEEVTSLLDELRQLSERHDDIHAERESDAAVIKDLHAQVASYKRMYETAKTELRTHKATSQLYVQPAKADDVMPVSDRGAIADVNLTAFQSSIDELLAAARSKTPSNVLLSMKTVVLATTLVTDDVSKYEQVASNLSELSPDELDQLQALKAKCSGTLNNLMTACRNHASSHGMSPVSLLDAAASHVSTTIVDLVKLLKVRKASKVEADEYEAQFRQTPGGTLQNGLKPLHISAQSAALRDVNASGTLSPNTSSSFAFGGLQPGSASEDRFSPRLRHSPQMGRYSPVGYKAEAIRKDSAGDAAWRSRTTSVSSSSSAQRTPSMPSAMGLGSAPLPFRQPSNGGGGGGGGEGSAASSIRGLRSSGGNTTGDEAHLVPRSETIDSLPSVSDSSGFNGSSASLETGGHENWAELRNYIEVQTEAIVHSIQALLSAIREGAQGVQLNENLTQITTIVSSIVAISKGNLPVKSRAAGERILSELTDHCEKLSEMQSHPSFDKTTKASMASASYGVAKGLKALNGLLTAADVQLA</sequence>
<organism evidence="5 6">
    <name type="scientific">Pseudozyma flocculosa PF-1</name>
    <dbReference type="NCBI Taxonomy" id="1277687"/>
    <lineage>
        <taxon>Eukaryota</taxon>
        <taxon>Fungi</taxon>
        <taxon>Dikarya</taxon>
        <taxon>Basidiomycota</taxon>
        <taxon>Ustilaginomycotina</taxon>
        <taxon>Ustilaginomycetes</taxon>
        <taxon>Ustilaginales</taxon>
        <taxon>Ustilaginaceae</taxon>
        <taxon>Pseudozyma</taxon>
    </lineage>
</organism>
<dbReference type="GO" id="GO:0005826">
    <property type="term" value="C:actomyosin contractile ring"/>
    <property type="evidence" value="ECO:0007669"/>
    <property type="project" value="TreeGrafter"/>
</dbReference>
<feature type="compositionally biased region" description="Basic and acidic residues" evidence="3">
    <location>
        <begin position="295"/>
        <end position="312"/>
    </location>
</feature>
<feature type="region of interest" description="Disordered" evidence="3">
    <location>
        <begin position="238"/>
        <end position="328"/>
    </location>
</feature>
<feature type="domain" description="GIT Spa2 homology (SHD)" evidence="4">
    <location>
        <begin position="194"/>
        <end position="224"/>
    </location>
</feature>
<dbReference type="PANTHER" id="PTHR21601">
    <property type="entry name" value="SPA2 PROTEIN"/>
    <property type="match status" value="1"/>
</dbReference>
<feature type="compositionally biased region" description="Low complexity" evidence="3">
    <location>
        <begin position="29"/>
        <end position="42"/>
    </location>
</feature>
<accession>A0A061H4C3</accession>
<dbReference type="InterPro" id="IPR056439">
    <property type="entry name" value="VBS_C3G9"/>
</dbReference>
<reference evidence="5 6" key="1">
    <citation type="journal article" date="2013" name="Plant Cell">
        <title>The transition from a phytopathogenic smut ancestor to an anamorphic biocontrol agent deciphered by comparative whole-genome analysis.</title>
        <authorList>
            <person name="Lefebvre F."/>
            <person name="Joly D.L."/>
            <person name="Labbe C."/>
            <person name="Teichmann B."/>
            <person name="Linning R."/>
            <person name="Belzile F."/>
            <person name="Bakkeren G."/>
            <person name="Belanger R.R."/>
        </authorList>
    </citation>
    <scope>NUCLEOTIDE SEQUENCE [LARGE SCALE GENOMIC DNA]</scope>
    <source>
        <strain evidence="5 6">PF-1</strain>
    </source>
</reference>
<dbReference type="Pfam" id="PF12205">
    <property type="entry name" value="GIT1_C"/>
    <property type="match status" value="1"/>
</dbReference>
<dbReference type="GeneID" id="19319858"/>
<dbReference type="InterPro" id="IPR039892">
    <property type="entry name" value="Spa2/Sph1"/>
</dbReference>